<keyword evidence="2" id="KW-0813">Transport</keyword>
<keyword evidence="4 6" id="KW-0732">Signal</keyword>
<dbReference type="PANTHER" id="PTHR42953:SF1">
    <property type="entry name" value="METAL-BINDING PROTEIN HI_0362-RELATED"/>
    <property type="match status" value="1"/>
</dbReference>
<protein>
    <submittedName>
        <fullName evidence="7">Zinc ABC transporter substrate-binding protein</fullName>
    </submittedName>
</protein>
<evidence type="ECO:0000256" key="6">
    <source>
        <dbReference type="SAM" id="SignalP"/>
    </source>
</evidence>
<feature type="compositionally biased region" description="Basic and acidic residues" evidence="5">
    <location>
        <begin position="164"/>
        <end position="173"/>
    </location>
</feature>
<feature type="region of interest" description="Disordered" evidence="5">
    <location>
        <begin position="123"/>
        <end position="173"/>
    </location>
</feature>
<evidence type="ECO:0000256" key="1">
    <source>
        <dbReference type="ARBA" id="ARBA00004196"/>
    </source>
</evidence>
<proteinExistence type="predicted"/>
<reference evidence="7 8" key="1">
    <citation type="submission" date="2024-05" db="EMBL/GenBank/DDBJ databases">
        <title>Sinomonas sp. nov., isolated from a waste landfill.</title>
        <authorList>
            <person name="Zhao Y."/>
        </authorList>
    </citation>
    <scope>NUCLEOTIDE SEQUENCE [LARGE SCALE GENOMIC DNA]</scope>
    <source>
        <strain evidence="7 8">CCTCC AB2014300</strain>
    </source>
</reference>
<sequence length="355" mass="36411">MRSSLLRAAAGGVAAASLVLTACAPSRDAGAADGRIAVVASTNVYGSLVEEIGGDRVEVTSIVSKPTQDPHSYEATAQDRLAVSKARLVVENGGGFDAFIAPLLEESGVEKADVVTAVEVAGLEPGTDHADASVSPGTHAEETASGASADAHAEETASGASADAHAEETAGAHADHAHAFNEHVWYDVHAMGEVAEAIAERLGALDPESAPVFAERAAGIAKRLGTVEETLTGLKDAHGGQHVVMTEPVPFYLLEAAGLEDATPEEFIEAVEEEQDAPPAALKETLDLVASGEVRVLAYNPQTEGTQTRQVRAAAEAAGVEVVEFTETLPEGTDYASWMEANATALADALAKASA</sequence>
<gene>
    <name evidence="7" type="ORF">ABCQ75_03305</name>
</gene>
<dbReference type="InterPro" id="IPR006127">
    <property type="entry name" value="ZnuA-like"/>
</dbReference>
<evidence type="ECO:0000256" key="3">
    <source>
        <dbReference type="ARBA" id="ARBA00022723"/>
    </source>
</evidence>
<feature type="signal peptide" evidence="6">
    <location>
        <begin position="1"/>
        <end position="31"/>
    </location>
</feature>
<dbReference type="Pfam" id="PF01297">
    <property type="entry name" value="ZnuA"/>
    <property type="match status" value="1"/>
</dbReference>
<dbReference type="InterPro" id="IPR050492">
    <property type="entry name" value="Bact_metal-bind_prot9"/>
</dbReference>
<comment type="subcellular location">
    <subcellularLocation>
        <location evidence="1">Cell envelope</location>
    </subcellularLocation>
</comment>
<accession>A0ABU9WXI5</accession>
<organism evidence="7 8">
    <name type="scientific">Sinomonas halotolerans</name>
    <dbReference type="NCBI Taxonomy" id="1644133"/>
    <lineage>
        <taxon>Bacteria</taxon>
        <taxon>Bacillati</taxon>
        <taxon>Actinomycetota</taxon>
        <taxon>Actinomycetes</taxon>
        <taxon>Micrococcales</taxon>
        <taxon>Micrococcaceae</taxon>
        <taxon>Sinomonas</taxon>
    </lineage>
</organism>
<feature type="chain" id="PRO_5046238454" evidence="6">
    <location>
        <begin position="32"/>
        <end position="355"/>
    </location>
</feature>
<comment type="caution">
    <text evidence="7">The sequence shown here is derived from an EMBL/GenBank/DDBJ whole genome shotgun (WGS) entry which is preliminary data.</text>
</comment>
<evidence type="ECO:0000313" key="7">
    <source>
        <dbReference type="EMBL" id="MEN2743567.1"/>
    </source>
</evidence>
<evidence type="ECO:0000256" key="4">
    <source>
        <dbReference type="ARBA" id="ARBA00022729"/>
    </source>
</evidence>
<dbReference type="PROSITE" id="PS51257">
    <property type="entry name" value="PROKAR_LIPOPROTEIN"/>
    <property type="match status" value="1"/>
</dbReference>
<keyword evidence="3" id="KW-0479">Metal-binding</keyword>
<evidence type="ECO:0000313" key="8">
    <source>
        <dbReference type="Proteomes" id="UP001422074"/>
    </source>
</evidence>
<dbReference type="Proteomes" id="UP001422074">
    <property type="component" value="Unassembled WGS sequence"/>
</dbReference>
<dbReference type="RefSeq" id="WP_345883092.1">
    <property type="nucleotide sequence ID" value="NZ_JBDFRB010000002.1"/>
</dbReference>
<dbReference type="Gene3D" id="3.40.50.1980">
    <property type="entry name" value="Nitrogenase molybdenum iron protein domain"/>
    <property type="match status" value="2"/>
</dbReference>
<dbReference type="SUPFAM" id="SSF53807">
    <property type="entry name" value="Helical backbone' metal receptor"/>
    <property type="match status" value="1"/>
</dbReference>
<evidence type="ECO:0000256" key="2">
    <source>
        <dbReference type="ARBA" id="ARBA00022448"/>
    </source>
</evidence>
<name>A0ABU9WXI5_9MICC</name>
<keyword evidence="8" id="KW-1185">Reference proteome</keyword>
<evidence type="ECO:0000256" key="5">
    <source>
        <dbReference type="SAM" id="MobiDB-lite"/>
    </source>
</evidence>
<dbReference type="EMBL" id="JBDFRB010000002">
    <property type="protein sequence ID" value="MEN2743567.1"/>
    <property type="molecule type" value="Genomic_DNA"/>
</dbReference>
<dbReference type="PANTHER" id="PTHR42953">
    <property type="entry name" value="HIGH-AFFINITY ZINC UPTAKE SYSTEM PROTEIN ZNUA-RELATED"/>
    <property type="match status" value="1"/>
</dbReference>